<evidence type="ECO:0000313" key="3">
    <source>
        <dbReference type="Proteomes" id="UP000800092"/>
    </source>
</evidence>
<accession>A0A6A6GSP4</accession>
<keyword evidence="1" id="KW-0812">Transmembrane</keyword>
<dbReference type="EMBL" id="ML991891">
    <property type="protein sequence ID" value="KAF2228792.1"/>
    <property type="molecule type" value="Genomic_DNA"/>
</dbReference>
<protein>
    <submittedName>
        <fullName evidence="2">Uncharacterized protein</fullName>
    </submittedName>
</protein>
<dbReference type="Proteomes" id="UP000800092">
    <property type="component" value="Unassembled WGS sequence"/>
</dbReference>
<keyword evidence="1" id="KW-1133">Transmembrane helix</keyword>
<keyword evidence="3" id="KW-1185">Reference proteome</keyword>
<evidence type="ECO:0000256" key="1">
    <source>
        <dbReference type="SAM" id="Phobius"/>
    </source>
</evidence>
<proteinExistence type="predicted"/>
<name>A0A6A6GSP4_VIRVR</name>
<dbReference type="AlphaFoldDB" id="A0A6A6GSP4"/>
<sequence>MLDRSFTLASSVRYLLSGIASLFDIMSITLLIVSLPAKWLTGWRSRHTVARNAALRRPAENCILDVQLIPRKRLEFNRHTSSQCFASKKSRRASRALQRT</sequence>
<organism evidence="2 3">
    <name type="scientific">Viridothelium virens</name>
    <name type="common">Speckled blister lichen</name>
    <name type="synonym">Trypethelium virens</name>
    <dbReference type="NCBI Taxonomy" id="1048519"/>
    <lineage>
        <taxon>Eukaryota</taxon>
        <taxon>Fungi</taxon>
        <taxon>Dikarya</taxon>
        <taxon>Ascomycota</taxon>
        <taxon>Pezizomycotina</taxon>
        <taxon>Dothideomycetes</taxon>
        <taxon>Dothideomycetes incertae sedis</taxon>
        <taxon>Trypetheliales</taxon>
        <taxon>Trypetheliaceae</taxon>
        <taxon>Viridothelium</taxon>
    </lineage>
</organism>
<gene>
    <name evidence="2" type="ORF">EV356DRAFT_45811</name>
</gene>
<evidence type="ECO:0000313" key="2">
    <source>
        <dbReference type="EMBL" id="KAF2228792.1"/>
    </source>
</evidence>
<keyword evidence="1" id="KW-0472">Membrane</keyword>
<feature type="transmembrane region" description="Helical" evidence="1">
    <location>
        <begin position="12"/>
        <end position="37"/>
    </location>
</feature>
<reference evidence="2" key="1">
    <citation type="journal article" date="2020" name="Stud. Mycol.">
        <title>101 Dothideomycetes genomes: a test case for predicting lifestyles and emergence of pathogens.</title>
        <authorList>
            <person name="Haridas S."/>
            <person name="Albert R."/>
            <person name="Binder M."/>
            <person name="Bloem J."/>
            <person name="Labutti K."/>
            <person name="Salamov A."/>
            <person name="Andreopoulos B."/>
            <person name="Baker S."/>
            <person name="Barry K."/>
            <person name="Bills G."/>
            <person name="Bluhm B."/>
            <person name="Cannon C."/>
            <person name="Castanera R."/>
            <person name="Culley D."/>
            <person name="Daum C."/>
            <person name="Ezra D."/>
            <person name="Gonzalez J."/>
            <person name="Henrissat B."/>
            <person name="Kuo A."/>
            <person name="Liang C."/>
            <person name="Lipzen A."/>
            <person name="Lutzoni F."/>
            <person name="Magnuson J."/>
            <person name="Mondo S."/>
            <person name="Nolan M."/>
            <person name="Ohm R."/>
            <person name="Pangilinan J."/>
            <person name="Park H.-J."/>
            <person name="Ramirez L."/>
            <person name="Alfaro M."/>
            <person name="Sun H."/>
            <person name="Tritt A."/>
            <person name="Yoshinaga Y."/>
            <person name="Zwiers L.-H."/>
            <person name="Turgeon B."/>
            <person name="Goodwin S."/>
            <person name="Spatafora J."/>
            <person name="Crous P."/>
            <person name="Grigoriev I."/>
        </authorList>
    </citation>
    <scope>NUCLEOTIDE SEQUENCE</scope>
    <source>
        <strain evidence="2">Tuck. ex Michener</strain>
    </source>
</reference>